<proteinExistence type="predicted"/>
<evidence type="ECO:0000259" key="1">
    <source>
        <dbReference type="Pfam" id="PF07045"/>
    </source>
</evidence>
<reference evidence="3" key="1">
    <citation type="submission" date="2018-06" db="EMBL/GenBank/DDBJ databases">
        <title>Aestuariibacter litoralis strain KCTC 52945T.</title>
        <authorList>
            <person name="Li X."/>
            <person name="Salam N."/>
            <person name="Li J.-L."/>
            <person name="Chen Y.-M."/>
            <person name="Yang Z.-W."/>
            <person name="Zhang L.-Y."/>
            <person name="Han M.-X."/>
            <person name="Xiao M."/>
            <person name="Li W.-J."/>
        </authorList>
    </citation>
    <scope>NUCLEOTIDE SEQUENCE [LARGE SCALE GENOMIC DNA]</scope>
    <source>
        <strain evidence="3">KCTC 52945</strain>
    </source>
</reference>
<dbReference type="Gene3D" id="3.30.70.100">
    <property type="match status" value="1"/>
</dbReference>
<dbReference type="SUPFAM" id="SSF54909">
    <property type="entry name" value="Dimeric alpha+beta barrel"/>
    <property type="match status" value="1"/>
</dbReference>
<evidence type="ECO:0000313" key="2">
    <source>
        <dbReference type="EMBL" id="PZF76995.1"/>
    </source>
</evidence>
<sequence>MAAFIIAEIRVTDRAEFEKYRQAVPAVIAAFGGRYVVRGPDRHWLEGAEPPSSRLVILEFPDMARLQAFWSSPDYAPLKALRERSSTCRIEAVEGYAP</sequence>
<dbReference type="Pfam" id="PF07045">
    <property type="entry name" value="DUF1330"/>
    <property type="match status" value="1"/>
</dbReference>
<dbReference type="PANTHER" id="PTHR41521:SF4">
    <property type="entry name" value="BLR0684 PROTEIN"/>
    <property type="match status" value="1"/>
</dbReference>
<evidence type="ECO:0000313" key="3">
    <source>
        <dbReference type="Proteomes" id="UP000248795"/>
    </source>
</evidence>
<dbReference type="Proteomes" id="UP000248795">
    <property type="component" value="Unassembled WGS sequence"/>
</dbReference>
<accession>A0A2W2ANI5</accession>
<keyword evidence="3" id="KW-1185">Reference proteome</keyword>
<dbReference type="RefSeq" id="WP_111198573.1">
    <property type="nucleotide sequence ID" value="NZ_QKVK01000004.1"/>
</dbReference>
<protein>
    <submittedName>
        <fullName evidence="2">DUF1330 domain-containing protein</fullName>
    </submittedName>
</protein>
<dbReference type="InterPro" id="IPR011008">
    <property type="entry name" value="Dimeric_a/b-barrel"/>
</dbReference>
<dbReference type="PANTHER" id="PTHR41521">
    <property type="match status" value="1"/>
</dbReference>
<dbReference type="EMBL" id="QKVK01000004">
    <property type="protein sequence ID" value="PZF76995.1"/>
    <property type="molecule type" value="Genomic_DNA"/>
</dbReference>
<feature type="domain" description="DUF1330" evidence="1">
    <location>
        <begin position="3"/>
        <end position="96"/>
    </location>
</feature>
<dbReference type="AlphaFoldDB" id="A0A2W2ANI5"/>
<name>A0A2W2ANI5_9HYPH</name>
<dbReference type="InterPro" id="IPR010753">
    <property type="entry name" value="DUF1330"/>
</dbReference>
<gene>
    <name evidence="2" type="ORF">DK847_11155</name>
</gene>
<organism evidence="2 3">
    <name type="scientific">Aestuariivirga litoralis</name>
    <dbReference type="NCBI Taxonomy" id="2650924"/>
    <lineage>
        <taxon>Bacteria</taxon>
        <taxon>Pseudomonadati</taxon>
        <taxon>Pseudomonadota</taxon>
        <taxon>Alphaproteobacteria</taxon>
        <taxon>Hyphomicrobiales</taxon>
        <taxon>Aestuariivirgaceae</taxon>
        <taxon>Aestuariivirga</taxon>
    </lineage>
</organism>
<comment type="caution">
    <text evidence="2">The sequence shown here is derived from an EMBL/GenBank/DDBJ whole genome shotgun (WGS) entry which is preliminary data.</text>
</comment>